<evidence type="ECO:0000313" key="1">
    <source>
        <dbReference type="EMBL" id="CAB4797430.1"/>
    </source>
</evidence>
<dbReference type="EMBL" id="CAFAAI010000124">
    <property type="protein sequence ID" value="CAB4797430.1"/>
    <property type="molecule type" value="Genomic_DNA"/>
</dbReference>
<gene>
    <name evidence="1" type="ORF">UFOPK2992_00820</name>
</gene>
<organism evidence="1">
    <name type="scientific">freshwater metagenome</name>
    <dbReference type="NCBI Taxonomy" id="449393"/>
    <lineage>
        <taxon>unclassified sequences</taxon>
        <taxon>metagenomes</taxon>
        <taxon>ecological metagenomes</taxon>
    </lineage>
</organism>
<protein>
    <submittedName>
        <fullName evidence="1">Unannotated protein</fullName>
    </submittedName>
</protein>
<proteinExistence type="predicted"/>
<accession>A0A6J6XJA7</accession>
<dbReference type="AlphaFoldDB" id="A0A6J6XJA7"/>
<name>A0A6J6XJA7_9ZZZZ</name>
<reference evidence="1" key="1">
    <citation type="submission" date="2020-05" db="EMBL/GenBank/DDBJ databases">
        <authorList>
            <person name="Chiriac C."/>
            <person name="Salcher M."/>
            <person name="Ghai R."/>
            <person name="Kavagutti S V."/>
        </authorList>
    </citation>
    <scope>NUCLEOTIDE SEQUENCE</scope>
</reference>
<sequence>MRIGAGLLEGEHRVTIAVGAGGAHHKSAWTADGDGHAVVLLKA</sequence>